<dbReference type="STRING" id="1121451.DESAM_10018"/>
<accession>L0R5R3</accession>
<organism evidence="3 4">
    <name type="scientific">Maridesulfovibrio hydrothermalis AM13 = DSM 14728</name>
    <dbReference type="NCBI Taxonomy" id="1121451"/>
    <lineage>
        <taxon>Bacteria</taxon>
        <taxon>Pseudomonadati</taxon>
        <taxon>Thermodesulfobacteriota</taxon>
        <taxon>Desulfovibrionia</taxon>
        <taxon>Desulfovibrionales</taxon>
        <taxon>Desulfovibrionaceae</taxon>
        <taxon>Maridesulfovibrio</taxon>
    </lineage>
</organism>
<name>L0R5R3_9BACT</name>
<dbReference type="KEGG" id="dhy:DESAM_10018"/>
<feature type="compositionally biased region" description="Basic and acidic residues" evidence="1">
    <location>
        <begin position="223"/>
        <end position="233"/>
    </location>
</feature>
<gene>
    <name evidence="3" type="ORF">DESAM_10018</name>
</gene>
<feature type="region of interest" description="Disordered" evidence="1">
    <location>
        <begin position="223"/>
        <end position="246"/>
    </location>
</feature>
<keyword evidence="4" id="KW-1185">Reference proteome</keyword>
<evidence type="ECO:0000256" key="2">
    <source>
        <dbReference type="SAM" id="Phobius"/>
    </source>
</evidence>
<sequence>MNIFIENMTSGAIKKPSFLFTLLTILFGVNLYLVKFHNFTIFELQANFNQLKYIEFFYLLVAYSFIQIFGVHVYSTLEAIKCSFKEPSRWTFNKNFPSVPYSNLERIALYQANDAAYMMLKDYRKEVEERNHRLLMSFFFILAMTCDIIMSRSQSIFVNILNSSHSELLCTFLGFVTLNAVLNFWHLEREDRVIDSKTVNLFDINEDVGRVLLKNFYNSYEHQKDEDKKRQEESFCPMEYPNSAKD</sequence>
<evidence type="ECO:0000313" key="3">
    <source>
        <dbReference type="EMBL" id="CCO21999.1"/>
    </source>
</evidence>
<dbReference type="EMBL" id="FO203522">
    <property type="protein sequence ID" value="CCO21999.1"/>
    <property type="molecule type" value="Genomic_DNA"/>
</dbReference>
<feature type="transmembrane region" description="Helical" evidence="2">
    <location>
        <begin position="165"/>
        <end position="187"/>
    </location>
</feature>
<dbReference type="Proteomes" id="UP000010808">
    <property type="component" value="Chromosome"/>
</dbReference>
<evidence type="ECO:0000256" key="1">
    <source>
        <dbReference type="SAM" id="MobiDB-lite"/>
    </source>
</evidence>
<dbReference type="HOGENOM" id="CLU_1127644_0_0_7"/>
<proteinExistence type="predicted"/>
<evidence type="ECO:0000313" key="4">
    <source>
        <dbReference type="Proteomes" id="UP000010808"/>
    </source>
</evidence>
<dbReference type="PATRIC" id="fig|1121451.3.peg.14"/>
<reference evidence="3 4" key="1">
    <citation type="submission" date="2012-10" db="EMBL/GenBank/DDBJ databases">
        <authorList>
            <person name="Genoscope - CEA"/>
        </authorList>
    </citation>
    <scope>NUCLEOTIDE SEQUENCE [LARGE SCALE GENOMIC DNA]</scope>
    <source>
        <strain evidence="4">AM13 / DSM 14728</strain>
    </source>
</reference>
<feature type="transmembrane region" description="Helical" evidence="2">
    <location>
        <begin position="56"/>
        <end position="77"/>
    </location>
</feature>
<dbReference type="RefSeq" id="WP_015334609.1">
    <property type="nucleotide sequence ID" value="NC_020055.1"/>
</dbReference>
<keyword evidence="2" id="KW-1133">Transmembrane helix</keyword>
<feature type="transmembrane region" description="Helical" evidence="2">
    <location>
        <begin position="134"/>
        <end position="153"/>
    </location>
</feature>
<dbReference type="AlphaFoldDB" id="L0R5R3"/>
<protein>
    <submittedName>
        <fullName evidence="3">Uncharacterized protein</fullName>
    </submittedName>
</protein>
<keyword evidence="2" id="KW-0472">Membrane</keyword>
<keyword evidence="2" id="KW-0812">Transmembrane</keyword>
<feature type="transmembrane region" description="Helical" evidence="2">
    <location>
        <begin position="18"/>
        <end position="36"/>
    </location>
</feature>